<dbReference type="PANTHER" id="PTHR45820:SF5">
    <property type="entry name" value="DIFFUSION FACILITATOR FAMILY METAL ION TRANSPORTER, PUTATIVE-RELATED"/>
    <property type="match status" value="1"/>
</dbReference>
<name>A0AAV5A1Z0_9AGAM</name>
<dbReference type="InterPro" id="IPR027469">
    <property type="entry name" value="Cation_efflux_TMD_sf"/>
</dbReference>
<keyword evidence="5" id="KW-0862">Zinc</keyword>
<dbReference type="Pfam" id="PF16916">
    <property type="entry name" value="ZT_dimer"/>
    <property type="match status" value="1"/>
</dbReference>
<dbReference type="AlphaFoldDB" id="A0AAV5A1Z0"/>
<keyword evidence="4 8" id="KW-0812">Transmembrane</keyword>
<keyword evidence="6 8" id="KW-1133">Transmembrane helix</keyword>
<dbReference type="EMBL" id="BPWL01000002">
    <property type="protein sequence ID" value="GJJ07238.1"/>
    <property type="molecule type" value="Genomic_DNA"/>
</dbReference>
<dbReference type="PANTHER" id="PTHR45820">
    <property type="entry name" value="FI23527P1"/>
    <property type="match status" value="1"/>
</dbReference>
<evidence type="ECO:0000256" key="8">
    <source>
        <dbReference type="SAM" id="Phobius"/>
    </source>
</evidence>
<gene>
    <name evidence="11" type="ORF">Clacol_001438</name>
</gene>
<dbReference type="Gene3D" id="1.20.1510.10">
    <property type="entry name" value="Cation efflux protein transmembrane domain"/>
    <property type="match status" value="1"/>
</dbReference>
<dbReference type="GO" id="GO:0006882">
    <property type="term" value="P:intracellular zinc ion homeostasis"/>
    <property type="evidence" value="ECO:0007669"/>
    <property type="project" value="TreeGrafter"/>
</dbReference>
<evidence type="ECO:0000256" key="2">
    <source>
        <dbReference type="ARBA" id="ARBA00008873"/>
    </source>
</evidence>
<feature type="domain" description="Cation efflux protein transmembrane" evidence="9">
    <location>
        <begin position="61"/>
        <end position="291"/>
    </location>
</feature>
<comment type="subcellular location">
    <subcellularLocation>
        <location evidence="1">Membrane</location>
        <topology evidence="1">Multi-pass membrane protein</topology>
    </subcellularLocation>
</comment>
<evidence type="ECO:0000256" key="3">
    <source>
        <dbReference type="ARBA" id="ARBA00022448"/>
    </source>
</evidence>
<evidence type="ECO:0000313" key="11">
    <source>
        <dbReference type="EMBL" id="GJJ07238.1"/>
    </source>
</evidence>
<dbReference type="SUPFAM" id="SSF160240">
    <property type="entry name" value="Cation efflux protein cytoplasmic domain-like"/>
    <property type="match status" value="1"/>
</dbReference>
<comment type="caution">
    <text evidence="11">The sequence shown here is derived from an EMBL/GenBank/DDBJ whole genome shotgun (WGS) entry which is preliminary data.</text>
</comment>
<dbReference type="Gene3D" id="3.30.70.1350">
    <property type="entry name" value="Cation efflux protein, cytoplasmic domain"/>
    <property type="match status" value="1"/>
</dbReference>
<evidence type="ECO:0000256" key="4">
    <source>
        <dbReference type="ARBA" id="ARBA00022692"/>
    </source>
</evidence>
<evidence type="ECO:0000256" key="6">
    <source>
        <dbReference type="ARBA" id="ARBA00022989"/>
    </source>
</evidence>
<feature type="transmembrane region" description="Helical" evidence="8">
    <location>
        <begin position="148"/>
        <end position="167"/>
    </location>
</feature>
<evidence type="ECO:0000259" key="10">
    <source>
        <dbReference type="Pfam" id="PF16916"/>
    </source>
</evidence>
<dbReference type="GO" id="GO:0016020">
    <property type="term" value="C:membrane"/>
    <property type="evidence" value="ECO:0007669"/>
    <property type="project" value="UniProtKB-SubCell"/>
</dbReference>
<feature type="domain" description="Cation efflux protein cytoplasmic" evidence="10">
    <location>
        <begin position="299"/>
        <end position="367"/>
    </location>
</feature>
<organism evidence="11 12">
    <name type="scientific">Clathrus columnatus</name>
    <dbReference type="NCBI Taxonomy" id="1419009"/>
    <lineage>
        <taxon>Eukaryota</taxon>
        <taxon>Fungi</taxon>
        <taxon>Dikarya</taxon>
        <taxon>Basidiomycota</taxon>
        <taxon>Agaricomycotina</taxon>
        <taxon>Agaricomycetes</taxon>
        <taxon>Phallomycetidae</taxon>
        <taxon>Phallales</taxon>
        <taxon>Clathraceae</taxon>
        <taxon>Clathrus</taxon>
    </lineage>
</organism>
<evidence type="ECO:0000259" key="9">
    <source>
        <dbReference type="Pfam" id="PF01545"/>
    </source>
</evidence>
<dbReference type="InterPro" id="IPR036837">
    <property type="entry name" value="Cation_efflux_CTD_sf"/>
</dbReference>
<comment type="similarity">
    <text evidence="2">Belongs to the cation diffusion facilitator (CDF) transporter (TC 2.A.4) family. SLC30A subfamily.</text>
</comment>
<dbReference type="InterPro" id="IPR002524">
    <property type="entry name" value="Cation_efflux"/>
</dbReference>
<dbReference type="NCBIfam" id="TIGR01297">
    <property type="entry name" value="CDF"/>
    <property type="match status" value="1"/>
</dbReference>
<reference evidence="11" key="1">
    <citation type="submission" date="2021-10" db="EMBL/GenBank/DDBJ databases">
        <title>De novo Genome Assembly of Clathrus columnatus (Basidiomycota, Fungi) Using Illumina and Nanopore Sequence Data.</title>
        <authorList>
            <person name="Ogiso-Tanaka E."/>
            <person name="Itagaki H."/>
            <person name="Hosoya T."/>
            <person name="Hosaka K."/>
        </authorList>
    </citation>
    <scope>NUCLEOTIDE SEQUENCE</scope>
    <source>
        <strain evidence="11">MO-923</strain>
    </source>
</reference>
<dbReference type="Proteomes" id="UP001050691">
    <property type="component" value="Unassembled WGS sequence"/>
</dbReference>
<feature type="transmembrane region" description="Helical" evidence="8">
    <location>
        <begin position="226"/>
        <end position="253"/>
    </location>
</feature>
<dbReference type="InterPro" id="IPR058533">
    <property type="entry name" value="Cation_efflux_TM"/>
</dbReference>
<keyword evidence="3" id="KW-0813">Transport</keyword>
<dbReference type="Pfam" id="PF01545">
    <property type="entry name" value="Cation_efflux"/>
    <property type="match status" value="1"/>
</dbReference>
<protein>
    <submittedName>
        <fullName evidence="11">Uncharacterized protein</fullName>
    </submittedName>
</protein>
<proteinExistence type="inferred from homology"/>
<keyword evidence="7 8" id="KW-0472">Membrane</keyword>
<evidence type="ECO:0000256" key="1">
    <source>
        <dbReference type="ARBA" id="ARBA00004141"/>
    </source>
</evidence>
<accession>A0AAV5A1Z0</accession>
<sequence length="420" mass="46257">MSDESWQISYDVVLIGEESFKTETLICFPGHTRVAPQRRLAPRSKQALSFDPNHEEYNTNCLAFFIVEIAIGFRTKSLALVADAFHYLNDIVAYAVSFAASYLQESGTHTIDFTYAFHRAELVALGLSIFLQSIERFVHPEVIDSPQLVLIVGCIGLALNILSAMVVHNHHHHHTPSPDLNLVELSSQRTSSVERLVSNPYPTYFPTHADHHHAKEPPPKNSGKNFGLLAVLIHLIGDAVNNIGVIIAAVILWKVDSPKKVYVDPAASTLISFIIFGSAIPITYKIGRILLDATPLHLDLLKIKEDLEKIPNVVEVHDLHVWHLSQSAILASLHVCVPSGLSLKDWEAAEQSLQHCFSEHGITHVTISPEIGKEGAESAPLYSENAVTTTCSTRDQFGCAIDGMKKRRANQAVDGTQPAV</sequence>
<dbReference type="GO" id="GO:0005385">
    <property type="term" value="F:zinc ion transmembrane transporter activity"/>
    <property type="evidence" value="ECO:0007669"/>
    <property type="project" value="TreeGrafter"/>
</dbReference>
<evidence type="ECO:0000256" key="7">
    <source>
        <dbReference type="ARBA" id="ARBA00023136"/>
    </source>
</evidence>
<feature type="transmembrane region" description="Helical" evidence="8">
    <location>
        <begin position="265"/>
        <end position="284"/>
    </location>
</feature>
<dbReference type="SUPFAM" id="SSF161111">
    <property type="entry name" value="Cation efflux protein transmembrane domain-like"/>
    <property type="match status" value="1"/>
</dbReference>
<dbReference type="InterPro" id="IPR027470">
    <property type="entry name" value="Cation_efflux_CTD"/>
</dbReference>
<evidence type="ECO:0000256" key="5">
    <source>
        <dbReference type="ARBA" id="ARBA00022833"/>
    </source>
</evidence>
<keyword evidence="12" id="KW-1185">Reference proteome</keyword>
<evidence type="ECO:0000313" key="12">
    <source>
        <dbReference type="Proteomes" id="UP001050691"/>
    </source>
</evidence>